<dbReference type="AlphaFoldDB" id="A0A645JL31"/>
<protein>
    <submittedName>
        <fullName evidence="1">Uncharacterized protein</fullName>
    </submittedName>
</protein>
<name>A0A645JL31_9ZZZZ</name>
<evidence type="ECO:0000313" key="1">
    <source>
        <dbReference type="EMBL" id="MPN64375.1"/>
    </source>
</evidence>
<organism evidence="1">
    <name type="scientific">bioreactor metagenome</name>
    <dbReference type="NCBI Taxonomy" id="1076179"/>
    <lineage>
        <taxon>unclassified sequences</taxon>
        <taxon>metagenomes</taxon>
        <taxon>ecological metagenomes</taxon>
    </lineage>
</organism>
<proteinExistence type="predicted"/>
<comment type="caution">
    <text evidence="1">The sequence shown here is derived from an EMBL/GenBank/DDBJ whole genome shotgun (WGS) entry which is preliminary data.</text>
</comment>
<sequence length="105" mass="11511">MIIIDQVASGRARVADVLIWDRSSNQSLRVLDREEAHPGSGLPFGRPLGLRPGLHAKKERVVAVRAELIENKTTTHEPKGVDIVKSVTDRGSSTLWSVVGIKHNI</sequence>
<reference evidence="1" key="1">
    <citation type="submission" date="2019-08" db="EMBL/GenBank/DDBJ databases">
        <authorList>
            <person name="Kucharzyk K."/>
            <person name="Murdoch R.W."/>
            <person name="Higgins S."/>
            <person name="Loffler F."/>
        </authorList>
    </citation>
    <scope>NUCLEOTIDE SEQUENCE</scope>
</reference>
<gene>
    <name evidence="1" type="ORF">SDC9_212147</name>
</gene>
<accession>A0A645JL31</accession>
<dbReference type="EMBL" id="VSSQ01145150">
    <property type="protein sequence ID" value="MPN64375.1"/>
    <property type="molecule type" value="Genomic_DNA"/>
</dbReference>